<comment type="similarity">
    <text evidence="1">Belongs to the glycerophosphoryl diester phosphodiesterase family.</text>
</comment>
<protein>
    <recommendedName>
        <fullName evidence="2">glycerophosphodiester phosphodiesterase</fullName>
        <ecNumber evidence="2">3.1.4.46</ecNumber>
    </recommendedName>
</protein>
<gene>
    <name evidence="9" type="ORF">FHR32_003855</name>
</gene>
<comment type="catalytic activity">
    <reaction evidence="6">
        <text>a sn-glycero-3-phosphodiester + H2O = an alcohol + sn-glycerol 3-phosphate + H(+)</text>
        <dbReference type="Rhea" id="RHEA:12969"/>
        <dbReference type="ChEBI" id="CHEBI:15377"/>
        <dbReference type="ChEBI" id="CHEBI:15378"/>
        <dbReference type="ChEBI" id="CHEBI:30879"/>
        <dbReference type="ChEBI" id="CHEBI:57597"/>
        <dbReference type="ChEBI" id="CHEBI:83408"/>
        <dbReference type="EC" id="3.1.4.46"/>
    </reaction>
</comment>
<evidence type="ECO:0000259" key="8">
    <source>
        <dbReference type="PROSITE" id="PS51704"/>
    </source>
</evidence>
<evidence type="ECO:0000256" key="5">
    <source>
        <dbReference type="ARBA" id="ARBA00022801"/>
    </source>
</evidence>
<dbReference type="InterPro" id="IPR030395">
    <property type="entry name" value="GP_PDE_dom"/>
</dbReference>
<dbReference type="EC" id="3.1.4.46" evidence="2"/>
<dbReference type="AlphaFoldDB" id="A0A7W7RWN9"/>
<feature type="domain" description="GP-PDE" evidence="8">
    <location>
        <begin position="51"/>
        <end position="353"/>
    </location>
</feature>
<proteinExistence type="inferred from homology"/>
<comment type="caution">
    <text evidence="9">The sequence shown here is derived from an EMBL/GenBank/DDBJ whole genome shotgun (WGS) entry which is preliminary data.</text>
</comment>
<dbReference type="SUPFAM" id="SSF51695">
    <property type="entry name" value="PLC-like phosphodiesterases"/>
    <property type="match status" value="1"/>
</dbReference>
<dbReference type="EMBL" id="JACHJU010000001">
    <property type="protein sequence ID" value="MBB4939550.1"/>
    <property type="molecule type" value="Genomic_DNA"/>
</dbReference>
<dbReference type="Pfam" id="PF03009">
    <property type="entry name" value="GDPD"/>
    <property type="match status" value="1"/>
</dbReference>
<dbReference type="InterPro" id="IPR017946">
    <property type="entry name" value="PLC-like_Pdiesterase_TIM-brl"/>
</dbReference>
<evidence type="ECO:0000256" key="7">
    <source>
        <dbReference type="SAM" id="MobiDB-lite"/>
    </source>
</evidence>
<dbReference type="GO" id="GO:0008889">
    <property type="term" value="F:glycerophosphodiester phosphodiesterase activity"/>
    <property type="evidence" value="ECO:0007669"/>
    <property type="project" value="UniProtKB-EC"/>
</dbReference>
<dbReference type="Gene3D" id="3.20.20.190">
    <property type="entry name" value="Phosphatidylinositol (PI) phosphodiesterase"/>
    <property type="match status" value="1"/>
</dbReference>
<evidence type="ECO:0000256" key="3">
    <source>
        <dbReference type="ARBA" id="ARBA00022729"/>
    </source>
</evidence>
<dbReference type="PANTHER" id="PTHR43620:SF7">
    <property type="entry name" value="GLYCEROPHOSPHODIESTER PHOSPHODIESTERASE GDPD5-RELATED"/>
    <property type="match status" value="1"/>
</dbReference>
<evidence type="ECO:0000256" key="1">
    <source>
        <dbReference type="ARBA" id="ARBA00007277"/>
    </source>
</evidence>
<keyword evidence="3" id="KW-0732">Signal</keyword>
<feature type="compositionally biased region" description="Low complexity" evidence="7">
    <location>
        <begin position="10"/>
        <end position="43"/>
    </location>
</feature>
<dbReference type="GO" id="GO:0006071">
    <property type="term" value="P:glycerol metabolic process"/>
    <property type="evidence" value="ECO:0007669"/>
    <property type="project" value="UniProtKB-KW"/>
</dbReference>
<accession>A0A7W7RWN9</accession>
<reference evidence="9 10" key="1">
    <citation type="submission" date="2020-08" db="EMBL/GenBank/DDBJ databases">
        <title>Sequencing the genomes of 1000 actinobacteria strains.</title>
        <authorList>
            <person name="Klenk H.-P."/>
        </authorList>
    </citation>
    <scope>NUCLEOTIDE SEQUENCE [LARGE SCALE GENOMIC DNA]</scope>
    <source>
        <strain evidence="9 10">DSM 43023</strain>
    </source>
</reference>
<dbReference type="RefSeq" id="WP_312882464.1">
    <property type="nucleotide sequence ID" value="NZ_BAABEK010000007.1"/>
</dbReference>
<sequence length="386" mass="42070">MSAVQHVRPARPVSPARSPGPTQPASTARPPAPAGTAGPAAAGTEHGVRAPIVIAHRGASAFRPEHTLLAYEVAIQMGADYIEPDLVSTKDHVLVARHENELSETTDVRGHPEFAGRRTTKIINGARVTGWFAEDFTLDELRTLRARERFPHWRPGSRAYDGQAQIPTLEEVVELAQKHGVGVYPEIKYSSYFASIGLPIEEPLLETLRRHGWDDACDPVFIQSFETGNLKRLHSLTRLRLIQLIGSGNGSPYDMVKSGDPRTCNDLLAPDGLRQIAEYADGIGVTSTRVVPIGPDGRSQPATSLVEDAHRQGLRVHVSTIRDENGKLPADYRLGNPADPAYSHAAGNVAGWLERLYRLHVDGVLADNPGSARAIRDRLFPGHRQA</sequence>
<evidence type="ECO:0000256" key="6">
    <source>
        <dbReference type="ARBA" id="ARBA00047512"/>
    </source>
</evidence>
<dbReference type="PROSITE" id="PS51704">
    <property type="entry name" value="GP_PDE"/>
    <property type="match status" value="1"/>
</dbReference>
<dbReference type="GO" id="GO:0006629">
    <property type="term" value="P:lipid metabolic process"/>
    <property type="evidence" value="ECO:0007669"/>
    <property type="project" value="InterPro"/>
</dbReference>
<keyword evidence="4" id="KW-0319">Glycerol metabolism</keyword>
<keyword evidence="5 9" id="KW-0378">Hydrolase</keyword>
<dbReference type="PANTHER" id="PTHR43620">
    <property type="entry name" value="GLYCEROPHOSPHORYL DIESTER PHOSPHODIESTERASE"/>
    <property type="match status" value="1"/>
</dbReference>
<evidence type="ECO:0000313" key="9">
    <source>
        <dbReference type="EMBL" id="MBB4939550.1"/>
    </source>
</evidence>
<dbReference type="Proteomes" id="UP000534286">
    <property type="component" value="Unassembled WGS sequence"/>
</dbReference>
<name>A0A7W7RWN9_9ACTN</name>
<organism evidence="9 10">
    <name type="scientific">Streptosporangium album</name>
    <dbReference type="NCBI Taxonomy" id="47479"/>
    <lineage>
        <taxon>Bacteria</taxon>
        <taxon>Bacillati</taxon>
        <taxon>Actinomycetota</taxon>
        <taxon>Actinomycetes</taxon>
        <taxon>Streptosporangiales</taxon>
        <taxon>Streptosporangiaceae</taxon>
        <taxon>Streptosporangium</taxon>
    </lineage>
</organism>
<dbReference type="GO" id="GO:0042597">
    <property type="term" value="C:periplasmic space"/>
    <property type="evidence" value="ECO:0007669"/>
    <property type="project" value="TreeGrafter"/>
</dbReference>
<evidence type="ECO:0000256" key="2">
    <source>
        <dbReference type="ARBA" id="ARBA00012247"/>
    </source>
</evidence>
<feature type="region of interest" description="Disordered" evidence="7">
    <location>
        <begin position="1"/>
        <end position="43"/>
    </location>
</feature>
<evidence type="ECO:0000313" key="10">
    <source>
        <dbReference type="Proteomes" id="UP000534286"/>
    </source>
</evidence>
<evidence type="ECO:0000256" key="4">
    <source>
        <dbReference type="ARBA" id="ARBA00022798"/>
    </source>
</evidence>
<keyword evidence="10" id="KW-1185">Reference proteome</keyword>